<keyword evidence="2" id="KW-1185">Reference proteome</keyword>
<organism evidence="1 2">
    <name type="scientific">Sphaerodactylus townsendi</name>
    <dbReference type="NCBI Taxonomy" id="933632"/>
    <lineage>
        <taxon>Eukaryota</taxon>
        <taxon>Metazoa</taxon>
        <taxon>Chordata</taxon>
        <taxon>Craniata</taxon>
        <taxon>Vertebrata</taxon>
        <taxon>Euteleostomi</taxon>
        <taxon>Lepidosauria</taxon>
        <taxon>Squamata</taxon>
        <taxon>Bifurcata</taxon>
        <taxon>Gekkota</taxon>
        <taxon>Sphaerodactylidae</taxon>
        <taxon>Sphaerodactylus</taxon>
    </lineage>
</organism>
<protein>
    <submittedName>
        <fullName evidence="1">Uncharacterized protein</fullName>
    </submittedName>
</protein>
<gene>
    <name evidence="1" type="ORF">K3G42_026554</name>
</gene>
<dbReference type="EMBL" id="CM037616">
    <property type="protein sequence ID" value="KAH7992699.1"/>
    <property type="molecule type" value="Genomic_DNA"/>
</dbReference>
<proteinExistence type="predicted"/>
<evidence type="ECO:0000313" key="2">
    <source>
        <dbReference type="Proteomes" id="UP000827872"/>
    </source>
</evidence>
<evidence type="ECO:0000313" key="1">
    <source>
        <dbReference type="EMBL" id="KAH7992699.1"/>
    </source>
</evidence>
<reference evidence="1" key="1">
    <citation type="submission" date="2021-08" db="EMBL/GenBank/DDBJ databases">
        <title>The first chromosome-level gecko genome reveals the dynamic sex chromosomes of Neotropical dwarf geckos (Sphaerodactylidae: Sphaerodactylus).</title>
        <authorList>
            <person name="Pinto B.J."/>
            <person name="Keating S.E."/>
            <person name="Gamble T."/>
        </authorList>
    </citation>
    <scope>NUCLEOTIDE SEQUENCE</scope>
    <source>
        <strain evidence="1">TG3544</strain>
    </source>
</reference>
<sequence>MRKCMRKSSWVPYLLQIKYNWWDMTALARAGPAAHHRTPQRQSPSPSQGQIPSCHLKELHNSLSPQGVPADCARLAGPAPPRDRGRIPSSLLGPDAPPPSLERNMTVSPRSRSRCGLWPSRSAGWVET</sequence>
<name>A0ACB8EJ87_9SAUR</name>
<comment type="caution">
    <text evidence="1">The sequence shown here is derived from an EMBL/GenBank/DDBJ whole genome shotgun (WGS) entry which is preliminary data.</text>
</comment>
<accession>A0ACB8EJ87</accession>
<dbReference type="Proteomes" id="UP000827872">
    <property type="component" value="Linkage Group LG03"/>
</dbReference>